<evidence type="ECO:0000256" key="1">
    <source>
        <dbReference type="SAM" id="Phobius"/>
    </source>
</evidence>
<feature type="transmembrane region" description="Helical" evidence="1">
    <location>
        <begin position="83"/>
        <end position="106"/>
    </location>
</feature>
<organism evidence="2 3">
    <name type="scientific">Methanobacterium spitsbergense</name>
    <dbReference type="NCBI Taxonomy" id="2874285"/>
    <lineage>
        <taxon>Archaea</taxon>
        <taxon>Methanobacteriati</taxon>
        <taxon>Methanobacteriota</taxon>
        <taxon>Methanomada group</taxon>
        <taxon>Methanobacteria</taxon>
        <taxon>Methanobacteriales</taxon>
        <taxon>Methanobacteriaceae</taxon>
        <taxon>Methanobacterium</taxon>
    </lineage>
</organism>
<protein>
    <submittedName>
        <fullName evidence="2">Uncharacterized protein</fullName>
    </submittedName>
</protein>
<feature type="transmembrane region" description="Helical" evidence="1">
    <location>
        <begin position="58"/>
        <end position="77"/>
    </location>
</feature>
<gene>
    <name evidence="2" type="ORF">K8N75_10395</name>
</gene>
<name>A0A8T5UX16_9EURY</name>
<dbReference type="Proteomes" id="UP000825933">
    <property type="component" value="Unassembled WGS sequence"/>
</dbReference>
<evidence type="ECO:0000313" key="3">
    <source>
        <dbReference type="Proteomes" id="UP000825933"/>
    </source>
</evidence>
<keyword evidence="1" id="KW-0812">Transmembrane</keyword>
<comment type="caution">
    <text evidence="2">The sequence shown here is derived from an EMBL/GenBank/DDBJ whole genome shotgun (WGS) entry which is preliminary data.</text>
</comment>
<proteinExistence type="predicted"/>
<keyword evidence="1" id="KW-0472">Membrane</keyword>
<evidence type="ECO:0000313" key="2">
    <source>
        <dbReference type="EMBL" id="MBZ2166446.1"/>
    </source>
</evidence>
<sequence>MKSRYSILLATGIVIGFIFLVNLVILNNPPLTTDLFLFILIVGGYIATYTSNIGKSRIALISGMCVSVVLIIYQLFVNKTYSSSFVDFICFLIIPGLIMVIGGFIAKITKIQMDTLLNNLSFIKS</sequence>
<dbReference type="AlphaFoldDB" id="A0A8T5UX16"/>
<feature type="transmembrane region" description="Helical" evidence="1">
    <location>
        <begin position="7"/>
        <end position="25"/>
    </location>
</feature>
<keyword evidence="3" id="KW-1185">Reference proteome</keyword>
<dbReference type="RefSeq" id="WP_223791997.1">
    <property type="nucleotide sequence ID" value="NZ_JAIOUQ010000013.1"/>
</dbReference>
<reference evidence="3" key="1">
    <citation type="journal article" date="2022" name="Microbiol. Resour. Announc.">
        <title>Draft Genome Sequence of a Methanogenic Archaeon from West Spitsbergen Permafrost.</title>
        <authorList>
            <person name="Trubitsyn V."/>
            <person name="Rivkina E."/>
            <person name="Shcherbakova V."/>
        </authorList>
    </citation>
    <scope>NUCLEOTIDE SEQUENCE [LARGE SCALE GENOMIC DNA]</scope>
    <source>
        <strain evidence="3">VT</strain>
    </source>
</reference>
<accession>A0A8T5UX16</accession>
<dbReference type="EMBL" id="JAIOUQ010000013">
    <property type="protein sequence ID" value="MBZ2166446.1"/>
    <property type="molecule type" value="Genomic_DNA"/>
</dbReference>
<keyword evidence="1" id="KW-1133">Transmembrane helix</keyword>
<feature type="transmembrane region" description="Helical" evidence="1">
    <location>
        <begin position="31"/>
        <end position="51"/>
    </location>
</feature>